<keyword evidence="2" id="KW-0479">Metal-binding</keyword>
<sequence length="421" mass="46057">MPPLREFLRLAHATGTENEGRSAWQTGSDRYVPMLQILLGFLRRYWPIPRLFGWAAVTLSDDVEEVLSLPNVFSTPFAEEMARLNDGARPGTQFLAMDDAHAHDAQVRQVMDAFRREDVKERVGDVANRKAAAIVAAANGRLEAIGGLITQVPLDICVDYYGIAIDDPKRFTEAFMVVSGHLFGPPPVVQNDAVDEAAAYVRQVVSQAFEAERQQPRGTHTVIGRLLGTVKGGGITYLEAHAFLSGMILGFVPTDTMAGGHILEMLLRRPGFLAASQAAARAGDDVLLGRCLFEALRFMPINPGPFRVCAADYIVAAGTSRETRIRKGTKVLACTMSAMFDSRKVNNPFNFVPGRPASDLMNFGFGMHWCVGAFIAQTQIVQTFKPLLLRSGLRRAPGPDGQLKLRHTFPASLVVEFEVAS</sequence>
<dbReference type="AlphaFoldDB" id="A0AAU8TB80"/>
<evidence type="ECO:0000256" key="2">
    <source>
        <dbReference type="RuleBase" id="RU000461"/>
    </source>
</evidence>
<name>A0AAU8TB80_9BURK</name>
<protein>
    <submittedName>
        <fullName evidence="3">Cytochrome P450 family protein</fullName>
    </submittedName>
</protein>
<comment type="similarity">
    <text evidence="1 2">Belongs to the cytochrome P450 family.</text>
</comment>
<dbReference type="GO" id="GO:0016705">
    <property type="term" value="F:oxidoreductase activity, acting on paired donors, with incorporation or reduction of molecular oxygen"/>
    <property type="evidence" value="ECO:0007669"/>
    <property type="project" value="InterPro"/>
</dbReference>
<dbReference type="PANTHER" id="PTHR46696:SF1">
    <property type="entry name" value="CYTOCHROME P450 YJIB-RELATED"/>
    <property type="match status" value="1"/>
</dbReference>
<dbReference type="Pfam" id="PF00067">
    <property type="entry name" value="p450"/>
    <property type="match status" value="1"/>
</dbReference>
<reference evidence="3 4" key="1">
    <citation type="journal article" date="2015" name="Genome Announc.">
        <title>Complete genome sequences for 59 burkholderia isolates, both pathogenic and near neighbor.</title>
        <authorList>
            <person name="Johnson S.L."/>
            <person name="Bishop-Lilly K.A."/>
            <person name="Ladner J.T."/>
            <person name="Daligault H.E."/>
            <person name="Davenport K.W."/>
            <person name="Jaissle J."/>
            <person name="Frey K.G."/>
            <person name="Koroleva G.I."/>
            <person name="Bruce D.C."/>
            <person name="Coyne S.R."/>
            <person name="Broomall S.M."/>
            <person name="Li P.E."/>
            <person name="Teshima H."/>
            <person name="Gibbons H.S."/>
            <person name="Palacios G.F."/>
            <person name="Rosenzweig C.N."/>
            <person name="Redden C.L."/>
            <person name="Xu Y."/>
            <person name="Minogue T.D."/>
            <person name="Chain P.S."/>
        </authorList>
    </citation>
    <scope>NUCLEOTIDE SEQUENCE [LARGE SCALE GENOMIC DNA]</scope>
    <source>
        <strain evidence="3 4">ATCC BAA-463</strain>
    </source>
</reference>
<dbReference type="Proteomes" id="UP000032614">
    <property type="component" value="Chromosome 2"/>
</dbReference>
<dbReference type="Gene3D" id="1.10.630.10">
    <property type="entry name" value="Cytochrome P450"/>
    <property type="match status" value="1"/>
</dbReference>
<dbReference type="GO" id="GO:0020037">
    <property type="term" value="F:heme binding"/>
    <property type="evidence" value="ECO:0007669"/>
    <property type="project" value="InterPro"/>
</dbReference>
<keyword evidence="2" id="KW-0503">Monooxygenase</keyword>
<organism evidence="3 4">
    <name type="scientific">Paraburkholderia fungorum</name>
    <dbReference type="NCBI Taxonomy" id="134537"/>
    <lineage>
        <taxon>Bacteria</taxon>
        <taxon>Pseudomonadati</taxon>
        <taxon>Pseudomonadota</taxon>
        <taxon>Betaproteobacteria</taxon>
        <taxon>Burkholderiales</taxon>
        <taxon>Burkholderiaceae</taxon>
        <taxon>Paraburkholderia</taxon>
    </lineage>
</organism>
<dbReference type="KEGG" id="bfn:OI25_5996"/>
<dbReference type="GO" id="GO:0004497">
    <property type="term" value="F:monooxygenase activity"/>
    <property type="evidence" value="ECO:0007669"/>
    <property type="project" value="UniProtKB-KW"/>
</dbReference>
<dbReference type="GO" id="GO:0005506">
    <property type="term" value="F:iron ion binding"/>
    <property type="evidence" value="ECO:0007669"/>
    <property type="project" value="InterPro"/>
</dbReference>
<dbReference type="SUPFAM" id="SSF48264">
    <property type="entry name" value="Cytochrome P450"/>
    <property type="match status" value="1"/>
</dbReference>
<dbReference type="InterPro" id="IPR001128">
    <property type="entry name" value="Cyt_P450"/>
</dbReference>
<dbReference type="PROSITE" id="PS00086">
    <property type="entry name" value="CYTOCHROME_P450"/>
    <property type="match status" value="1"/>
</dbReference>
<accession>A0AAU8TB80</accession>
<keyword evidence="2" id="KW-0560">Oxidoreductase</keyword>
<keyword evidence="2" id="KW-0408">Iron</keyword>
<dbReference type="InterPro" id="IPR036396">
    <property type="entry name" value="Cyt_P450_sf"/>
</dbReference>
<evidence type="ECO:0000313" key="4">
    <source>
        <dbReference type="Proteomes" id="UP000032614"/>
    </source>
</evidence>
<proteinExistence type="inferred from homology"/>
<keyword evidence="2" id="KW-0349">Heme</keyword>
<gene>
    <name evidence="3" type="ORF">OI25_5996</name>
</gene>
<dbReference type="InterPro" id="IPR017972">
    <property type="entry name" value="Cyt_P450_CS"/>
</dbReference>
<dbReference type="EMBL" id="CP010027">
    <property type="protein sequence ID" value="AJZ63836.1"/>
    <property type="molecule type" value="Genomic_DNA"/>
</dbReference>
<evidence type="ECO:0000256" key="1">
    <source>
        <dbReference type="ARBA" id="ARBA00010617"/>
    </source>
</evidence>
<dbReference type="PANTHER" id="PTHR46696">
    <property type="entry name" value="P450, PUTATIVE (EUROFUNG)-RELATED"/>
    <property type="match status" value="1"/>
</dbReference>
<evidence type="ECO:0000313" key="3">
    <source>
        <dbReference type="EMBL" id="AJZ63836.1"/>
    </source>
</evidence>